<evidence type="ECO:0000256" key="1">
    <source>
        <dbReference type="SAM" id="SignalP"/>
    </source>
</evidence>
<reference evidence="2" key="2">
    <citation type="journal article" date="2012" name="PLoS ONE">
        <title>A Deeply Branching Thermophilic Bacterium with an Ancient Acetyl-CoA Pathway Dominates a Subsurface Ecosystem.</title>
        <authorList>
            <person name="Takami H."/>
            <person name="Noguchi H."/>
            <person name="Takaki Y."/>
            <person name="Uchiyama I."/>
            <person name="Toyoda A."/>
            <person name="Nishi S."/>
            <person name="Chee G.-J."/>
            <person name="Arai W."/>
            <person name="Nunoura T."/>
            <person name="Itoh T."/>
            <person name="Hattori M."/>
            <person name="Takai K."/>
        </authorList>
    </citation>
    <scope>NUCLEOTIDE SEQUENCE</scope>
</reference>
<name>H5SMK5_9BACT</name>
<feature type="signal peptide" evidence="1">
    <location>
        <begin position="1"/>
        <end position="21"/>
    </location>
</feature>
<evidence type="ECO:0000313" key="2">
    <source>
        <dbReference type="EMBL" id="BAL57391.1"/>
    </source>
</evidence>
<reference evidence="2" key="1">
    <citation type="journal article" date="2005" name="Environ. Microbiol.">
        <title>Genetic and functional properties of uncultivated thermophilic crenarchaeotes from a subsurface gold mine as revealed by analysis of genome fragments.</title>
        <authorList>
            <person name="Nunoura T."/>
            <person name="Hirayama H."/>
            <person name="Takami H."/>
            <person name="Oida H."/>
            <person name="Nishi S."/>
            <person name="Shimamura S."/>
            <person name="Suzuki Y."/>
            <person name="Inagaki F."/>
            <person name="Takai K."/>
            <person name="Nealson K.H."/>
            <person name="Horikoshi K."/>
        </authorList>
    </citation>
    <scope>NUCLEOTIDE SEQUENCE</scope>
</reference>
<sequence length="90" mass="10048">MRKIVVSLVVVLLGLVLPSSAQEPRTIPCLIAKLHSPDFTIDDHEIVIALDLWIAQSRVGSEIPQPISDDVMIQIIDLWVRGADCHEKIR</sequence>
<gene>
    <name evidence="2" type="ORF">HGMM_F50B12C38</name>
</gene>
<organism evidence="2">
    <name type="scientific">uncultured Acetothermia bacterium</name>
    <dbReference type="NCBI Taxonomy" id="236499"/>
    <lineage>
        <taxon>Bacteria</taxon>
        <taxon>Candidatus Bipolaricaulota</taxon>
        <taxon>environmental samples</taxon>
    </lineage>
</organism>
<feature type="chain" id="PRO_5003597622" evidence="1">
    <location>
        <begin position="22"/>
        <end position="90"/>
    </location>
</feature>
<accession>H5SMK5</accession>
<dbReference type="AlphaFoldDB" id="H5SMK5"/>
<proteinExistence type="predicted"/>
<keyword evidence="1" id="KW-0732">Signal</keyword>
<protein>
    <submittedName>
        <fullName evidence="2">Uncharacterized protein</fullName>
    </submittedName>
</protein>
<dbReference type="EMBL" id="AP011774">
    <property type="protein sequence ID" value="BAL57391.1"/>
    <property type="molecule type" value="Genomic_DNA"/>
</dbReference>